<keyword evidence="1" id="KW-0547">Nucleotide-binding</keyword>
<organism evidence="4 5">
    <name type="scientific">Desulfonema limicola</name>
    <dbReference type="NCBI Taxonomy" id="45656"/>
    <lineage>
        <taxon>Bacteria</taxon>
        <taxon>Pseudomonadati</taxon>
        <taxon>Thermodesulfobacteriota</taxon>
        <taxon>Desulfobacteria</taxon>
        <taxon>Desulfobacterales</taxon>
        <taxon>Desulfococcaceae</taxon>
        <taxon>Desulfonema</taxon>
    </lineage>
</organism>
<keyword evidence="4" id="KW-0540">Nuclease</keyword>
<feature type="domain" description="GGDEF" evidence="3">
    <location>
        <begin position="306"/>
        <end position="450"/>
    </location>
</feature>
<keyword evidence="4" id="KW-0255">Endonuclease</keyword>
<evidence type="ECO:0000313" key="4">
    <source>
        <dbReference type="EMBL" id="QTA80247.1"/>
    </source>
</evidence>
<dbReference type="Pfam" id="PF22335">
    <property type="entry name" value="Cas10-Cmr2_palm2"/>
    <property type="match status" value="1"/>
</dbReference>
<keyword evidence="5" id="KW-1185">Reference proteome</keyword>
<reference evidence="4" key="1">
    <citation type="journal article" date="2021" name="Microb. Physiol.">
        <title>Proteogenomic Insights into the Physiology of Marine, Sulfate-Reducing, Filamentous Desulfonema limicola and Desulfonema magnum.</title>
        <authorList>
            <person name="Schnaars V."/>
            <person name="Wohlbrand L."/>
            <person name="Scheve S."/>
            <person name="Hinrichs C."/>
            <person name="Reinhardt R."/>
            <person name="Rabus R."/>
        </authorList>
    </citation>
    <scope>NUCLEOTIDE SEQUENCE</scope>
    <source>
        <strain evidence="4">5ac10</strain>
    </source>
</reference>
<keyword evidence="4" id="KW-0378">Hydrolase</keyword>
<dbReference type="InterPro" id="IPR024615">
    <property type="entry name" value="CRISPR-assoc_Cmr2_N"/>
</dbReference>
<gene>
    <name evidence="4" type="ORF">dnl_25430</name>
</gene>
<dbReference type="RefSeq" id="WP_207691915.1">
    <property type="nucleotide sequence ID" value="NZ_CP061799.1"/>
</dbReference>
<dbReference type="InterPro" id="IPR054767">
    <property type="entry name" value="Cas10-Cmr2_palm2"/>
</dbReference>
<dbReference type="GO" id="GO:0051607">
    <property type="term" value="P:defense response to virus"/>
    <property type="evidence" value="ECO:0007669"/>
    <property type="project" value="UniProtKB-KW"/>
</dbReference>
<dbReference type="AlphaFoldDB" id="A0A975GGG7"/>
<dbReference type="Pfam" id="PF12469">
    <property type="entry name" value="Cmr2_N"/>
    <property type="match status" value="1"/>
</dbReference>
<dbReference type="InterPro" id="IPR013407">
    <property type="entry name" value="CRISPR-assoc_prot_Cmr2"/>
</dbReference>
<dbReference type="GO" id="GO:0004519">
    <property type="term" value="F:endonuclease activity"/>
    <property type="evidence" value="ECO:0007669"/>
    <property type="project" value="UniProtKB-KW"/>
</dbReference>
<accession>A0A975GGG7</accession>
<protein>
    <submittedName>
        <fullName evidence="4">CRISPR-associated endonuclease Cmr2</fullName>
    </submittedName>
</protein>
<evidence type="ECO:0000313" key="5">
    <source>
        <dbReference type="Proteomes" id="UP000663720"/>
    </source>
</evidence>
<name>A0A975GGG7_9BACT</name>
<dbReference type="InterPro" id="IPR043128">
    <property type="entry name" value="Rev_trsase/Diguanyl_cyclase"/>
</dbReference>
<dbReference type="Gene3D" id="3.30.70.2220">
    <property type="entry name" value="CRISPR-Cas system, Cmr2 subunit, D1 domain, cysteine cluster"/>
    <property type="match status" value="1"/>
</dbReference>
<evidence type="ECO:0000256" key="1">
    <source>
        <dbReference type="ARBA" id="ARBA00022741"/>
    </source>
</evidence>
<sequence>MEKYLIQATIGPVQDFIASARKLRDLWFGSYFLSELSKTIARSFKEQGANLIFPSIASSDDLAKDSSLIVANKIFAELETENSPAYVIEKAKIAWVLHRKEFAAKTLEKIKKIKKIKINQDLFNKQIEDSGEFFGAWVKLTDDYKSSKVKLEKLLAGRKNTREFYAPAWDGTGIPKNSLDGIREAVTGDNQEEIIGLIKKNEKLDTLGLIKRCYPLTRPNKKLFDDLSKVAIQPWLKGVSLNHYDILVKKFISNFIEEPLDQDKINQINPVDYADKFYLENKELIKVKNAYSDYKTLSKIIGIPNKYACIIVGDGDNMGKTLDMIISSEGHQTFTRLLGMFAQDIEKTISDLDGSLIYAGGDDVMAYVPLDSMIECADIVRKKFAETMKKIFDELSLTGKQPTFSIGAAIVHHSMPLDQALNTARKAEQTAKKYVSSKKEKKNALAVIQKKRGGSELVVCDNWEKSQDEKAGIINRFTTMCSLYKNEKLPSTLAYQLRQASISSGDKLKFEYSDKDKRIVPLNAASVSVLRIFDQKEHSEILKNLLLNQESIRKLSDELVIANQISYAQKLSRGDFSNEI</sequence>
<dbReference type="Proteomes" id="UP000663720">
    <property type="component" value="Chromosome"/>
</dbReference>
<keyword evidence="2" id="KW-0051">Antiviral defense</keyword>
<evidence type="ECO:0000256" key="2">
    <source>
        <dbReference type="ARBA" id="ARBA00023118"/>
    </source>
</evidence>
<dbReference type="KEGG" id="dli:dnl_25430"/>
<dbReference type="NCBIfam" id="TIGR02577">
    <property type="entry name" value="cas_TM1794_Cmr2"/>
    <property type="match status" value="1"/>
</dbReference>
<evidence type="ECO:0000259" key="3">
    <source>
        <dbReference type="PROSITE" id="PS50887"/>
    </source>
</evidence>
<dbReference type="InterPro" id="IPR038242">
    <property type="entry name" value="Cmr2_N"/>
</dbReference>
<dbReference type="PROSITE" id="PS50887">
    <property type="entry name" value="GGDEF"/>
    <property type="match status" value="1"/>
</dbReference>
<dbReference type="GO" id="GO:0000166">
    <property type="term" value="F:nucleotide binding"/>
    <property type="evidence" value="ECO:0007669"/>
    <property type="project" value="UniProtKB-KW"/>
</dbReference>
<dbReference type="InterPro" id="IPR000160">
    <property type="entry name" value="GGDEF_dom"/>
</dbReference>
<dbReference type="Gene3D" id="3.30.70.270">
    <property type="match status" value="1"/>
</dbReference>
<proteinExistence type="predicted"/>
<dbReference type="EMBL" id="CP061799">
    <property type="protein sequence ID" value="QTA80247.1"/>
    <property type="molecule type" value="Genomic_DNA"/>
</dbReference>